<dbReference type="Proteomes" id="UP000218615">
    <property type="component" value="Unassembled WGS sequence"/>
</dbReference>
<evidence type="ECO:0000256" key="1">
    <source>
        <dbReference type="SAM" id="Phobius"/>
    </source>
</evidence>
<sequence>MSLERYLINYLTGRLPIGEMFGITFYWVLAAIIIIWVYTRWERRKKSQKLIVSGEERSGDASAGEKKLEDVSYSKPSFPLPHGNFIIYCWERFRDGFLRMWYYNSFTVIRLKKTGKVDHRAYVVKPVQQNTINWDNCTYDVKNLFLIRRSYFMFVIEGCREPVDFSKWAEVMALVEIKMNKENYDTWSEEDKKKFGKFTFDAYVAYNKMNNRNAELLGMTGIPDMRIMFYGVVIAAAAGVILVLMMTGIIGSSMKDGFEMMRSGIVEVLKNVAVTKGG</sequence>
<dbReference type="EMBL" id="FZMP01000205">
    <property type="protein sequence ID" value="SNQ62055.1"/>
    <property type="molecule type" value="Genomic_DNA"/>
</dbReference>
<dbReference type="AlphaFoldDB" id="A0A284VRZ1"/>
<evidence type="ECO:0000313" key="2">
    <source>
        <dbReference type="EMBL" id="SNQ62055.1"/>
    </source>
</evidence>
<gene>
    <name evidence="2" type="ORF">MNV_580003</name>
</gene>
<organism evidence="2 3">
    <name type="scientific">Candidatus Methanoperedens nitratireducens</name>
    <dbReference type="NCBI Taxonomy" id="1392998"/>
    <lineage>
        <taxon>Archaea</taxon>
        <taxon>Methanobacteriati</taxon>
        <taxon>Methanobacteriota</taxon>
        <taxon>Stenosarchaea group</taxon>
        <taxon>Methanomicrobia</taxon>
        <taxon>Methanosarcinales</taxon>
        <taxon>ANME-2 cluster</taxon>
        <taxon>Candidatus Methanoperedentaceae</taxon>
        <taxon>Candidatus Methanoperedens</taxon>
    </lineage>
</organism>
<protein>
    <submittedName>
        <fullName evidence="2">Uncharacterized protein</fullName>
    </submittedName>
</protein>
<reference evidence="3" key="1">
    <citation type="submission" date="2017-06" db="EMBL/GenBank/DDBJ databases">
        <authorList>
            <person name="Cremers G."/>
        </authorList>
    </citation>
    <scope>NUCLEOTIDE SEQUENCE [LARGE SCALE GENOMIC DNA]</scope>
</reference>
<feature type="transmembrane region" description="Helical" evidence="1">
    <location>
        <begin position="227"/>
        <end position="251"/>
    </location>
</feature>
<keyword evidence="3" id="KW-1185">Reference proteome</keyword>
<keyword evidence="1" id="KW-1133">Transmembrane helix</keyword>
<keyword evidence="1" id="KW-0812">Transmembrane</keyword>
<proteinExistence type="predicted"/>
<dbReference type="RefSeq" id="WP_096206676.1">
    <property type="nucleotide sequence ID" value="NZ_FZMP01000205.1"/>
</dbReference>
<evidence type="ECO:0000313" key="3">
    <source>
        <dbReference type="Proteomes" id="UP000218615"/>
    </source>
</evidence>
<keyword evidence="1" id="KW-0472">Membrane</keyword>
<accession>A0A284VRZ1</accession>
<feature type="transmembrane region" description="Helical" evidence="1">
    <location>
        <begin position="20"/>
        <end position="39"/>
    </location>
</feature>
<name>A0A284VRZ1_9EURY</name>